<evidence type="ECO:0000256" key="7">
    <source>
        <dbReference type="SAM" id="MobiDB-lite"/>
    </source>
</evidence>
<evidence type="ECO:0000256" key="1">
    <source>
        <dbReference type="ARBA" id="ARBA00004123"/>
    </source>
</evidence>
<feature type="region of interest" description="Disordered" evidence="7">
    <location>
        <begin position="1"/>
        <end position="40"/>
    </location>
</feature>
<evidence type="ECO:0000256" key="6">
    <source>
        <dbReference type="ARBA" id="ARBA00023242"/>
    </source>
</evidence>
<feature type="region of interest" description="Disordered" evidence="7">
    <location>
        <begin position="125"/>
        <end position="151"/>
    </location>
</feature>
<dbReference type="GO" id="GO:0005634">
    <property type="term" value="C:nucleus"/>
    <property type="evidence" value="ECO:0007669"/>
    <property type="project" value="UniProtKB-SubCell"/>
</dbReference>
<evidence type="ECO:0000313" key="10">
    <source>
        <dbReference type="Proteomes" id="UP001303473"/>
    </source>
</evidence>
<accession>A0AAN6NCH0</accession>
<dbReference type="Gene3D" id="2.30.31.10">
    <property type="entry name" value="Transcriptional Coactivator Pc4, Chain A"/>
    <property type="match status" value="1"/>
</dbReference>
<evidence type="ECO:0000256" key="5">
    <source>
        <dbReference type="ARBA" id="ARBA00023163"/>
    </source>
</evidence>
<keyword evidence="4" id="KW-0238">DNA-binding</keyword>
<evidence type="ECO:0000256" key="4">
    <source>
        <dbReference type="ARBA" id="ARBA00023125"/>
    </source>
</evidence>
<feature type="compositionally biased region" description="Basic residues" evidence="7">
    <location>
        <begin position="21"/>
        <end position="31"/>
    </location>
</feature>
<keyword evidence="6" id="KW-0539">Nucleus</keyword>
<dbReference type="InterPro" id="IPR009044">
    <property type="entry name" value="ssDNA-bd_transcriptional_reg"/>
</dbReference>
<keyword evidence="3" id="KW-0805">Transcription regulation</keyword>
<dbReference type="SUPFAM" id="SSF54447">
    <property type="entry name" value="ssDNA-binding transcriptional regulator domain"/>
    <property type="match status" value="1"/>
</dbReference>
<dbReference type="PANTHER" id="PTHR13215">
    <property type="entry name" value="RNA POLYMERASE II TRANSCRIPTIONAL COACTIVATOR"/>
    <property type="match status" value="1"/>
</dbReference>
<comment type="similarity">
    <text evidence="2">Belongs to the transcriptional coactivator PC4 family.</text>
</comment>
<dbReference type="Proteomes" id="UP001303473">
    <property type="component" value="Unassembled WGS sequence"/>
</dbReference>
<dbReference type="GO" id="GO:0003713">
    <property type="term" value="F:transcription coactivator activity"/>
    <property type="evidence" value="ECO:0007669"/>
    <property type="project" value="InterPro"/>
</dbReference>
<evidence type="ECO:0000313" key="9">
    <source>
        <dbReference type="EMBL" id="KAK3941217.1"/>
    </source>
</evidence>
<comment type="caution">
    <text evidence="9">The sequence shown here is derived from an EMBL/GenBank/DDBJ whole genome shotgun (WGS) entry which is preliminary data.</text>
</comment>
<feature type="domain" description="Transcriptional coactivator p15 (PC4) C-terminal" evidence="8">
    <location>
        <begin position="48"/>
        <end position="100"/>
    </location>
</feature>
<organism evidence="9 10">
    <name type="scientific">Diplogelasinospora grovesii</name>
    <dbReference type="NCBI Taxonomy" id="303347"/>
    <lineage>
        <taxon>Eukaryota</taxon>
        <taxon>Fungi</taxon>
        <taxon>Dikarya</taxon>
        <taxon>Ascomycota</taxon>
        <taxon>Pezizomycotina</taxon>
        <taxon>Sordariomycetes</taxon>
        <taxon>Sordariomycetidae</taxon>
        <taxon>Sordariales</taxon>
        <taxon>Diplogelasinosporaceae</taxon>
        <taxon>Diplogelasinospora</taxon>
    </lineage>
</organism>
<dbReference type="InterPro" id="IPR045125">
    <property type="entry name" value="Sub1/Tcp4-like"/>
</dbReference>
<name>A0AAN6NCH0_9PEZI</name>
<proteinExistence type="inferred from homology"/>
<evidence type="ECO:0000259" key="8">
    <source>
        <dbReference type="Pfam" id="PF02229"/>
    </source>
</evidence>
<evidence type="ECO:0000256" key="2">
    <source>
        <dbReference type="ARBA" id="ARBA00009001"/>
    </source>
</evidence>
<dbReference type="GO" id="GO:0003677">
    <property type="term" value="F:DNA binding"/>
    <property type="evidence" value="ECO:0007669"/>
    <property type="project" value="UniProtKB-KW"/>
</dbReference>
<dbReference type="EMBL" id="MU853785">
    <property type="protein sequence ID" value="KAK3941217.1"/>
    <property type="molecule type" value="Genomic_DNA"/>
</dbReference>
<dbReference type="AlphaFoldDB" id="A0AAN6NCH0"/>
<evidence type="ECO:0000256" key="3">
    <source>
        <dbReference type="ARBA" id="ARBA00023015"/>
    </source>
</evidence>
<keyword evidence="5" id="KW-0804">Transcription</keyword>
<sequence length="151" mass="16786">MPPRKRELQVEDENDGELKVAKKSKNVKSSKAKTELGKGSDADGNAYWEIGKLRRVGPSSFKGNTYINIREYYETADGEAKPGKKGISLSLEQYQNLLKIIPELNKDLRNQGIVVEDPDAAETAGFEVKDTKEKKKAPKANIEVTSDEDSE</sequence>
<dbReference type="InterPro" id="IPR003173">
    <property type="entry name" value="PC4_C"/>
</dbReference>
<keyword evidence="10" id="KW-1185">Reference proteome</keyword>
<comment type="subcellular location">
    <subcellularLocation>
        <location evidence="1">Nucleus</location>
    </subcellularLocation>
</comment>
<protein>
    <submittedName>
        <fullName evidence="9">Transcriptional Coactivator p15-domain-containing protein</fullName>
    </submittedName>
</protein>
<gene>
    <name evidence="9" type="ORF">QBC46DRAFT_383066</name>
</gene>
<dbReference type="Pfam" id="PF02229">
    <property type="entry name" value="PC4"/>
    <property type="match status" value="1"/>
</dbReference>
<reference evidence="10" key="1">
    <citation type="journal article" date="2023" name="Mol. Phylogenet. Evol.">
        <title>Genome-scale phylogeny and comparative genomics of the fungal order Sordariales.</title>
        <authorList>
            <person name="Hensen N."/>
            <person name="Bonometti L."/>
            <person name="Westerberg I."/>
            <person name="Brannstrom I.O."/>
            <person name="Guillou S."/>
            <person name="Cros-Aarteil S."/>
            <person name="Calhoun S."/>
            <person name="Haridas S."/>
            <person name="Kuo A."/>
            <person name="Mondo S."/>
            <person name="Pangilinan J."/>
            <person name="Riley R."/>
            <person name="LaButti K."/>
            <person name="Andreopoulos B."/>
            <person name="Lipzen A."/>
            <person name="Chen C."/>
            <person name="Yan M."/>
            <person name="Daum C."/>
            <person name="Ng V."/>
            <person name="Clum A."/>
            <person name="Steindorff A."/>
            <person name="Ohm R.A."/>
            <person name="Martin F."/>
            <person name="Silar P."/>
            <person name="Natvig D.O."/>
            <person name="Lalanne C."/>
            <person name="Gautier V."/>
            <person name="Ament-Velasquez S.L."/>
            <person name="Kruys A."/>
            <person name="Hutchinson M.I."/>
            <person name="Powell A.J."/>
            <person name="Barry K."/>
            <person name="Miller A.N."/>
            <person name="Grigoriev I.V."/>
            <person name="Debuchy R."/>
            <person name="Gladieux P."/>
            <person name="Hiltunen Thoren M."/>
            <person name="Johannesson H."/>
        </authorList>
    </citation>
    <scope>NUCLEOTIDE SEQUENCE [LARGE SCALE GENOMIC DNA]</scope>
    <source>
        <strain evidence="10">CBS 340.73</strain>
    </source>
</reference>
<dbReference type="GO" id="GO:0060261">
    <property type="term" value="P:positive regulation of transcription initiation by RNA polymerase II"/>
    <property type="evidence" value="ECO:0007669"/>
    <property type="project" value="InterPro"/>
</dbReference>